<reference evidence="1 2" key="1">
    <citation type="submission" date="2017-08" db="EMBL/GenBank/DDBJ databases">
        <title>Mesorhizobium wenxinae sp. nov., a novel rhizobial species isolated from root nodules of chickpea (Cicer arietinum L.).</title>
        <authorList>
            <person name="Zhang J."/>
        </authorList>
    </citation>
    <scope>NUCLEOTIDE SEQUENCE [LARGE SCALE GENOMIC DNA]</scope>
    <source>
        <strain evidence="1 2">SDW018</strain>
    </source>
</reference>
<accession>A0A271LH84</accession>
<sequence>MKTMPEVVTHKYDPERAFLAKLCDLLQAEAEKVLQRIRDAGRRAVKANYLARRVETEAWLAP</sequence>
<organism evidence="1 2">
    <name type="scientific">Mesorhizobium temperatum</name>
    <dbReference type="NCBI Taxonomy" id="241416"/>
    <lineage>
        <taxon>Bacteria</taxon>
        <taxon>Pseudomonadati</taxon>
        <taxon>Pseudomonadota</taxon>
        <taxon>Alphaproteobacteria</taxon>
        <taxon>Hyphomicrobiales</taxon>
        <taxon>Phyllobacteriaceae</taxon>
        <taxon>Mesorhizobium</taxon>
    </lineage>
</organism>
<dbReference type="EMBL" id="NPKJ01000064">
    <property type="protein sequence ID" value="PAQ06735.1"/>
    <property type="molecule type" value="Genomic_DNA"/>
</dbReference>
<gene>
    <name evidence="1" type="ORF">CIT26_24455</name>
</gene>
<keyword evidence="2" id="KW-1185">Reference proteome</keyword>
<dbReference type="OrthoDB" id="510867at2"/>
<dbReference type="AlphaFoldDB" id="A0A271LH84"/>
<protein>
    <submittedName>
        <fullName evidence="1">Uncharacterized protein</fullName>
    </submittedName>
</protein>
<evidence type="ECO:0000313" key="2">
    <source>
        <dbReference type="Proteomes" id="UP000216442"/>
    </source>
</evidence>
<proteinExistence type="predicted"/>
<evidence type="ECO:0000313" key="1">
    <source>
        <dbReference type="EMBL" id="PAQ06735.1"/>
    </source>
</evidence>
<name>A0A271LH84_9HYPH</name>
<dbReference type="RefSeq" id="WP_095494968.1">
    <property type="nucleotide sequence ID" value="NZ_NPKJ01000064.1"/>
</dbReference>
<dbReference type="Proteomes" id="UP000216442">
    <property type="component" value="Unassembled WGS sequence"/>
</dbReference>
<comment type="caution">
    <text evidence="1">The sequence shown here is derived from an EMBL/GenBank/DDBJ whole genome shotgun (WGS) entry which is preliminary data.</text>
</comment>